<gene>
    <name evidence="3" type="ORF">RH861_01845</name>
</gene>
<sequence>MARSARPHAREQAGDATAAGASRRRFRIWAAVSGVIAAGVFLAAAELAALLAARDGSPILAVGAFVIDIVPQPVKEFAIAAFGAYDKVVLLGSLGIAVLVASAVAGVLQFARPPLGSVALGIAGALSLAAIVTRAGATPLAWVPPVVGAAAGIVILELLVRRLRAWAGDVRTADAAASVTDTAPDGVAPDEATARTGVDRRGFFALAGIAAASAFVVGVGSRVVAAATSSIDAIREALRLPAPRSTVTVPTGAELDLPGLTPLYTPNADFYRVDTALTVPEVDPATWRLVIDGLVGRRVELTFDQLVGMGLDEYSITLTCVSNEVGGDLLGTAKWVGVPIRDVLALAGPQSGADMVLSRSVDGFTASTPLDALTDPGRDAILAVGMNGEPLPLEHGFPVRMVVPGLYGYVSATKWLTELKVTTFAADEAYWTPRGYSAEAPIKFSSRIDTPRSGTPVAAGSAVIAGVAWAQTVGIERVEVRIDDGDWEPATLSAPVNVDTWVQWYLEWEATPGTHYVTARAVNRDGELQVEERAPIAPDGSTGWQRVLVTVT</sequence>
<dbReference type="Pfam" id="PF00174">
    <property type="entry name" value="Oxidored_molyb"/>
    <property type="match status" value="1"/>
</dbReference>
<protein>
    <submittedName>
        <fullName evidence="3">Molybdopterin-dependent oxidoreductase</fullName>
    </submittedName>
</protein>
<dbReference type="Proteomes" id="UP001260072">
    <property type="component" value="Unassembled WGS sequence"/>
</dbReference>
<dbReference type="Gene3D" id="2.60.40.650">
    <property type="match status" value="1"/>
</dbReference>
<dbReference type="RefSeq" id="WP_310519491.1">
    <property type="nucleotide sequence ID" value="NZ_BAABBS010000001.1"/>
</dbReference>
<feature type="transmembrane region" description="Helical" evidence="1">
    <location>
        <begin position="141"/>
        <end position="160"/>
    </location>
</feature>
<comment type="caution">
    <text evidence="3">The sequence shown here is derived from an EMBL/GenBank/DDBJ whole genome shotgun (WGS) entry which is preliminary data.</text>
</comment>
<evidence type="ECO:0000313" key="4">
    <source>
        <dbReference type="Proteomes" id="UP001260072"/>
    </source>
</evidence>
<evidence type="ECO:0000259" key="2">
    <source>
        <dbReference type="Pfam" id="PF00174"/>
    </source>
</evidence>
<feature type="transmembrane region" description="Helical" evidence="1">
    <location>
        <begin position="88"/>
        <end position="108"/>
    </location>
</feature>
<dbReference type="PANTHER" id="PTHR19372:SF7">
    <property type="entry name" value="SULFITE OXIDASE, MITOCHONDRIAL"/>
    <property type="match status" value="1"/>
</dbReference>
<feature type="transmembrane region" description="Helical" evidence="1">
    <location>
        <begin position="203"/>
        <end position="225"/>
    </location>
</feature>
<evidence type="ECO:0000313" key="3">
    <source>
        <dbReference type="EMBL" id="MDR5690797.1"/>
    </source>
</evidence>
<name>A0ABU1FGA5_9MICO</name>
<keyword evidence="1" id="KW-0812">Transmembrane</keyword>
<organism evidence="3 4">
    <name type="scientific">Agromyces indicus</name>
    <dbReference type="NCBI Taxonomy" id="758919"/>
    <lineage>
        <taxon>Bacteria</taxon>
        <taxon>Bacillati</taxon>
        <taxon>Actinomycetota</taxon>
        <taxon>Actinomycetes</taxon>
        <taxon>Micrococcales</taxon>
        <taxon>Microbacteriaceae</taxon>
        <taxon>Agromyces</taxon>
    </lineage>
</organism>
<evidence type="ECO:0000256" key="1">
    <source>
        <dbReference type="SAM" id="Phobius"/>
    </source>
</evidence>
<dbReference type="EMBL" id="JAVKGS010000001">
    <property type="protein sequence ID" value="MDR5690797.1"/>
    <property type="molecule type" value="Genomic_DNA"/>
</dbReference>
<accession>A0ABU1FGA5</accession>
<proteinExistence type="predicted"/>
<keyword evidence="4" id="KW-1185">Reference proteome</keyword>
<dbReference type="SUPFAM" id="SSF81296">
    <property type="entry name" value="E set domains"/>
    <property type="match status" value="1"/>
</dbReference>
<dbReference type="InterPro" id="IPR014756">
    <property type="entry name" value="Ig_E-set"/>
</dbReference>
<feature type="domain" description="Oxidoreductase molybdopterin-binding" evidence="2">
    <location>
        <begin position="277"/>
        <end position="428"/>
    </location>
</feature>
<dbReference type="InterPro" id="IPR000572">
    <property type="entry name" value="OxRdtase_Mopterin-bd_dom"/>
</dbReference>
<feature type="transmembrane region" description="Helical" evidence="1">
    <location>
        <begin position="115"/>
        <end position="135"/>
    </location>
</feature>
<dbReference type="PANTHER" id="PTHR19372">
    <property type="entry name" value="SULFITE REDUCTASE"/>
    <property type="match status" value="1"/>
</dbReference>
<keyword evidence="1" id="KW-0472">Membrane</keyword>
<dbReference type="SUPFAM" id="SSF56524">
    <property type="entry name" value="Oxidoreductase molybdopterin-binding domain"/>
    <property type="match status" value="1"/>
</dbReference>
<feature type="transmembrane region" description="Helical" evidence="1">
    <location>
        <begin position="28"/>
        <end position="53"/>
    </location>
</feature>
<dbReference type="InterPro" id="IPR036374">
    <property type="entry name" value="OxRdtase_Mopterin-bd_sf"/>
</dbReference>
<dbReference type="Gene3D" id="3.90.420.10">
    <property type="entry name" value="Oxidoreductase, molybdopterin-binding domain"/>
    <property type="match status" value="1"/>
</dbReference>
<reference evidence="4" key="1">
    <citation type="submission" date="2023-07" db="EMBL/GenBank/DDBJ databases">
        <title>Description of three actinobacteria isolated from air of manufacturing shop in a pharmaceutical factory.</title>
        <authorList>
            <person name="Zhang D.-F."/>
        </authorList>
    </citation>
    <scope>NUCLEOTIDE SEQUENCE [LARGE SCALE GENOMIC DNA]</scope>
    <source>
        <strain evidence="4">CCTCC AB 2011122</strain>
    </source>
</reference>
<keyword evidence="1" id="KW-1133">Transmembrane helix</keyword>